<keyword evidence="1" id="KW-1133">Transmembrane helix</keyword>
<reference evidence="3" key="1">
    <citation type="journal article" date="2019" name="Curr. Biol.">
        <title>Genome Sequence of Striga asiatica Provides Insight into the Evolution of Plant Parasitism.</title>
        <authorList>
            <person name="Yoshida S."/>
            <person name="Kim S."/>
            <person name="Wafula E.K."/>
            <person name="Tanskanen J."/>
            <person name="Kim Y.M."/>
            <person name="Honaas L."/>
            <person name="Yang Z."/>
            <person name="Spallek T."/>
            <person name="Conn C.E."/>
            <person name="Ichihashi Y."/>
            <person name="Cheong K."/>
            <person name="Cui S."/>
            <person name="Der J.P."/>
            <person name="Gundlach H."/>
            <person name="Jiao Y."/>
            <person name="Hori C."/>
            <person name="Ishida J.K."/>
            <person name="Kasahara H."/>
            <person name="Kiba T."/>
            <person name="Kim M.S."/>
            <person name="Koo N."/>
            <person name="Laohavisit A."/>
            <person name="Lee Y.H."/>
            <person name="Lumba S."/>
            <person name="McCourt P."/>
            <person name="Mortimer J.C."/>
            <person name="Mutuku J.M."/>
            <person name="Nomura T."/>
            <person name="Sasaki-Sekimoto Y."/>
            <person name="Seto Y."/>
            <person name="Wang Y."/>
            <person name="Wakatake T."/>
            <person name="Sakakibara H."/>
            <person name="Demura T."/>
            <person name="Yamaguchi S."/>
            <person name="Yoneyama K."/>
            <person name="Manabe R.I."/>
            <person name="Nelson D.C."/>
            <person name="Schulman A.H."/>
            <person name="Timko M.P."/>
            <person name="dePamphilis C.W."/>
            <person name="Choi D."/>
            <person name="Shirasu K."/>
        </authorList>
    </citation>
    <scope>NUCLEOTIDE SEQUENCE [LARGE SCALE GENOMIC DNA]</scope>
    <source>
        <strain evidence="3">cv. UVA1</strain>
    </source>
</reference>
<keyword evidence="1" id="KW-0472">Membrane</keyword>
<sequence>MHLLHHLPHVPLVPLRPPAAPPPPPLPPLSAGGGGGGGRFLLPGHLLLLLHLFPVLARGRRSDRFLSSGGRFRRRRGDFRLGCRLGLVIVVSDVRFLLLIWLFLNRNGFGNRFGDYDVPEESSSTGSDSSPLGPTTTLTVSSTTFVVVTTVFTALPDRLLGAIGLKGFERRPFRQHVLRDCRVIATRGQHVSSDCRVMAIRGGQN</sequence>
<comment type="caution">
    <text evidence="2">The sequence shown here is derived from an EMBL/GenBank/DDBJ whole genome shotgun (WGS) entry which is preliminary data.</text>
</comment>
<protein>
    <submittedName>
        <fullName evidence="2">p-glycoprotein 20</fullName>
    </submittedName>
</protein>
<keyword evidence="3" id="KW-1185">Reference proteome</keyword>
<evidence type="ECO:0000256" key="1">
    <source>
        <dbReference type="SAM" id="Phobius"/>
    </source>
</evidence>
<feature type="transmembrane region" description="Helical" evidence="1">
    <location>
        <begin position="40"/>
        <end position="57"/>
    </location>
</feature>
<accession>A0A5A7RD02</accession>
<proteinExistence type="predicted"/>
<gene>
    <name evidence="2" type="ORF">STAS_33304</name>
</gene>
<name>A0A5A7RD02_STRAF</name>
<feature type="transmembrane region" description="Helical" evidence="1">
    <location>
        <begin position="81"/>
        <end position="104"/>
    </location>
</feature>
<organism evidence="2 3">
    <name type="scientific">Striga asiatica</name>
    <name type="common">Asiatic witchweed</name>
    <name type="synonym">Buchnera asiatica</name>
    <dbReference type="NCBI Taxonomy" id="4170"/>
    <lineage>
        <taxon>Eukaryota</taxon>
        <taxon>Viridiplantae</taxon>
        <taxon>Streptophyta</taxon>
        <taxon>Embryophyta</taxon>
        <taxon>Tracheophyta</taxon>
        <taxon>Spermatophyta</taxon>
        <taxon>Magnoliopsida</taxon>
        <taxon>eudicotyledons</taxon>
        <taxon>Gunneridae</taxon>
        <taxon>Pentapetalae</taxon>
        <taxon>asterids</taxon>
        <taxon>lamiids</taxon>
        <taxon>Lamiales</taxon>
        <taxon>Orobanchaceae</taxon>
        <taxon>Buchnereae</taxon>
        <taxon>Striga</taxon>
    </lineage>
</organism>
<dbReference type="EMBL" id="BKCP01011959">
    <property type="protein sequence ID" value="GER55623.1"/>
    <property type="molecule type" value="Genomic_DNA"/>
</dbReference>
<dbReference type="AlphaFoldDB" id="A0A5A7RD02"/>
<dbReference type="Proteomes" id="UP000325081">
    <property type="component" value="Unassembled WGS sequence"/>
</dbReference>
<evidence type="ECO:0000313" key="2">
    <source>
        <dbReference type="EMBL" id="GER55623.1"/>
    </source>
</evidence>
<keyword evidence="1" id="KW-0812">Transmembrane</keyword>
<evidence type="ECO:0000313" key="3">
    <source>
        <dbReference type="Proteomes" id="UP000325081"/>
    </source>
</evidence>